<evidence type="ECO:0000256" key="5">
    <source>
        <dbReference type="ARBA" id="ARBA00022490"/>
    </source>
</evidence>
<evidence type="ECO:0000256" key="7">
    <source>
        <dbReference type="ARBA" id="ARBA00022695"/>
    </source>
</evidence>
<keyword evidence="13" id="KW-0961">Cell wall biogenesis/degradation</keyword>
<protein>
    <recommendedName>
        <fullName evidence="18">Mannose-1-phosphate guanyltransferase C-terminal domain-containing protein</fullName>
    </recommendedName>
</protein>
<keyword evidence="7" id="KW-0548">Nucleotidyltransferase</keyword>
<evidence type="ECO:0000256" key="2">
    <source>
        <dbReference type="ARBA" id="ARBA00004496"/>
    </source>
</evidence>
<comment type="function">
    <text evidence="16">Catalyzes the last two sequential reactions in the de novo biosynthetic pathway for UDP-N-acetylglucosamine (UDP-GlcNAc). The C-terminal domain catalyzes the transfer of acetyl group from acetyl coenzyme A to glucosamine-1-phosphate (GlcN-1-P) to produce N-acetylglucosamine-1-phosphate (GlcNAc-1-P), which is converted into UDP-GlcNAc by the transfer of uridine 5-monophosphate (from uridine 5-triphosphate), a reaction catalyzed by the N-terminal domain.</text>
</comment>
<dbReference type="Pfam" id="PF25087">
    <property type="entry name" value="GMPPB_C"/>
    <property type="match status" value="1"/>
</dbReference>
<evidence type="ECO:0000256" key="15">
    <source>
        <dbReference type="ARBA" id="ARBA00048493"/>
    </source>
</evidence>
<comment type="catalytic activity">
    <reaction evidence="15">
        <text>N-acetyl-alpha-D-glucosamine 1-phosphate + UTP + H(+) = UDP-N-acetyl-alpha-D-glucosamine + diphosphate</text>
        <dbReference type="Rhea" id="RHEA:13509"/>
        <dbReference type="ChEBI" id="CHEBI:15378"/>
        <dbReference type="ChEBI" id="CHEBI:33019"/>
        <dbReference type="ChEBI" id="CHEBI:46398"/>
        <dbReference type="ChEBI" id="CHEBI:57705"/>
        <dbReference type="ChEBI" id="CHEBI:57776"/>
        <dbReference type="EC" id="2.7.7.23"/>
    </reaction>
</comment>
<keyword evidence="12" id="KW-0012">Acyltransferase</keyword>
<feature type="compositionally biased region" description="Basic residues" evidence="17">
    <location>
        <begin position="366"/>
        <end position="377"/>
    </location>
</feature>
<comment type="similarity">
    <text evidence="3">In the C-terminal section; belongs to the transferase hexapeptide repeat family.</text>
</comment>
<dbReference type="GO" id="GO:0006048">
    <property type="term" value="P:UDP-N-acetylglucosamine biosynthetic process"/>
    <property type="evidence" value="ECO:0007669"/>
    <property type="project" value="InterPro"/>
</dbReference>
<evidence type="ECO:0000313" key="20">
    <source>
        <dbReference type="Proteomes" id="UP000663929"/>
    </source>
</evidence>
<dbReference type="Proteomes" id="UP000663929">
    <property type="component" value="Chromosome"/>
</dbReference>
<evidence type="ECO:0000256" key="3">
    <source>
        <dbReference type="ARBA" id="ARBA00007707"/>
    </source>
</evidence>
<keyword evidence="9" id="KW-0460">Magnesium</keyword>
<evidence type="ECO:0000259" key="18">
    <source>
        <dbReference type="Pfam" id="PF25087"/>
    </source>
</evidence>
<dbReference type="PANTHER" id="PTHR43584">
    <property type="entry name" value="NUCLEOTIDYL TRANSFERASE"/>
    <property type="match status" value="1"/>
</dbReference>
<dbReference type="CDD" id="cd03353">
    <property type="entry name" value="LbH_GlmU_C"/>
    <property type="match status" value="1"/>
</dbReference>
<dbReference type="EMBL" id="CP071793">
    <property type="protein sequence ID" value="QTD53615.1"/>
    <property type="molecule type" value="Genomic_DNA"/>
</dbReference>
<gene>
    <name evidence="19" type="ORF">J3U87_14265</name>
</gene>
<evidence type="ECO:0000256" key="10">
    <source>
        <dbReference type="ARBA" id="ARBA00022960"/>
    </source>
</evidence>
<dbReference type="PANTHER" id="PTHR43584:SF3">
    <property type="entry name" value="BIFUNCTIONAL PROTEIN GLMU"/>
    <property type="match status" value="1"/>
</dbReference>
<accession>A0A8A4U4E0</accession>
<name>A0A8A4U4E0_SULCO</name>
<dbReference type="InterPro" id="IPR038009">
    <property type="entry name" value="GlmU_C_LbH"/>
</dbReference>
<evidence type="ECO:0000256" key="16">
    <source>
        <dbReference type="ARBA" id="ARBA00049628"/>
    </source>
</evidence>
<dbReference type="SUPFAM" id="SSF51161">
    <property type="entry name" value="Trimeric LpxA-like enzymes"/>
    <property type="match status" value="1"/>
</dbReference>
<dbReference type="AlphaFoldDB" id="A0A8A4U4E0"/>
<comment type="catalytic activity">
    <reaction evidence="14">
        <text>alpha-D-glucosamine 1-phosphate + acetyl-CoA = N-acetyl-alpha-D-glucosamine 1-phosphate + CoA + H(+)</text>
        <dbReference type="Rhea" id="RHEA:13725"/>
        <dbReference type="ChEBI" id="CHEBI:15378"/>
        <dbReference type="ChEBI" id="CHEBI:57287"/>
        <dbReference type="ChEBI" id="CHEBI:57288"/>
        <dbReference type="ChEBI" id="CHEBI:57776"/>
        <dbReference type="ChEBI" id="CHEBI:58516"/>
        <dbReference type="EC" id="2.3.1.157"/>
    </reaction>
</comment>
<comment type="cofactor">
    <cofactor evidence="1">
        <name>Mg(2+)</name>
        <dbReference type="ChEBI" id="CHEBI:18420"/>
    </cofactor>
</comment>
<feature type="region of interest" description="Disordered" evidence="17">
    <location>
        <begin position="353"/>
        <end position="377"/>
    </location>
</feature>
<evidence type="ECO:0000256" key="9">
    <source>
        <dbReference type="ARBA" id="ARBA00022842"/>
    </source>
</evidence>
<evidence type="ECO:0000256" key="17">
    <source>
        <dbReference type="SAM" id="MobiDB-lite"/>
    </source>
</evidence>
<dbReference type="InterPro" id="IPR011004">
    <property type="entry name" value="Trimer_LpxA-like_sf"/>
</dbReference>
<organism evidence="19 20">
    <name type="scientific">Sulfidibacter corallicola</name>
    <dbReference type="NCBI Taxonomy" id="2818388"/>
    <lineage>
        <taxon>Bacteria</taxon>
        <taxon>Pseudomonadati</taxon>
        <taxon>Acidobacteriota</taxon>
        <taxon>Holophagae</taxon>
        <taxon>Acanthopleuribacterales</taxon>
        <taxon>Acanthopleuribacteraceae</taxon>
        <taxon>Sulfidibacter</taxon>
    </lineage>
</organism>
<keyword evidence="6" id="KW-0808">Transferase</keyword>
<comment type="subcellular location">
    <subcellularLocation>
        <location evidence="2">Cytoplasm</location>
    </subcellularLocation>
</comment>
<evidence type="ECO:0000256" key="12">
    <source>
        <dbReference type="ARBA" id="ARBA00023315"/>
    </source>
</evidence>
<comment type="similarity">
    <text evidence="4">In the N-terminal section; belongs to the N-acetylglucosamine-1-phosphate uridyltransferase family.</text>
</comment>
<evidence type="ECO:0000256" key="13">
    <source>
        <dbReference type="ARBA" id="ARBA00023316"/>
    </source>
</evidence>
<feature type="domain" description="Mannose-1-phosphate guanyltransferase C-terminal" evidence="18">
    <location>
        <begin position="174"/>
        <end position="259"/>
    </location>
</feature>
<dbReference type="InterPro" id="IPR056729">
    <property type="entry name" value="GMPPB_C"/>
</dbReference>
<keyword evidence="10" id="KW-0133">Cell shape</keyword>
<evidence type="ECO:0000256" key="8">
    <source>
        <dbReference type="ARBA" id="ARBA00022723"/>
    </source>
</evidence>
<dbReference type="GO" id="GO:0003977">
    <property type="term" value="F:UDP-N-acetylglucosamine diphosphorylase activity"/>
    <property type="evidence" value="ECO:0007669"/>
    <property type="project" value="InterPro"/>
</dbReference>
<evidence type="ECO:0000256" key="6">
    <source>
        <dbReference type="ARBA" id="ARBA00022679"/>
    </source>
</evidence>
<keyword evidence="20" id="KW-1185">Reference proteome</keyword>
<reference evidence="19" key="1">
    <citation type="submission" date="2021-03" db="EMBL/GenBank/DDBJ databases">
        <title>Acanthopleuribacteraceae sp. M133.</title>
        <authorList>
            <person name="Wang G."/>
        </authorList>
    </citation>
    <scope>NUCLEOTIDE SEQUENCE</scope>
    <source>
        <strain evidence="19">M133</strain>
    </source>
</reference>
<keyword evidence="8" id="KW-0479">Metal-binding</keyword>
<dbReference type="GO" id="GO:0019134">
    <property type="term" value="F:glucosamine-1-phosphate N-acetyltransferase activity"/>
    <property type="evidence" value="ECO:0007669"/>
    <property type="project" value="InterPro"/>
</dbReference>
<evidence type="ECO:0000313" key="19">
    <source>
        <dbReference type="EMBL" id="QTD53615.1"/>
    </source>
</evidence>
<dbReference type="InterPro" id="IPR050065">
    <property type="entry name" value="GlmU-like"/>
</dbReference>
<evidence type="ECO:0000256" key="11">
    <source>
        <dbReference type="ARBA" id="ARBA00022984"/>
    </source>
</evidence>
<sequence>MKRGHLKILVRTDPEFLEWRIAGVPIKDRILTSLAGLSETPIEFLPSADTPLNCDERVDYLIVNGAFPFITADLVQCLRQGGDFGEPRVAFPPDSQESGVVFLPANHAAVEADTFGAFLDRLFDLTDEESGEDLLELRDAASYAKLNQYAFDRKVTQVIAKGALVIAPHMVWIEESVSVEAGAKIGPNVYLGGDTYLGSGAEVMAGAQLRDATVAYGAVIRPYSVLESCRVGAGATVGPFAHLRAGTDLGEDVRIGNFVETKKVTMGANSKASHLAYLGDAQIGKDCNIGAGTITCNYDGVNKHQTVLGDQVFIGSDSQLVAPVTIGDKGFVAAGSTITRDVPADGLAIARARQDVKEGRASRMRERARKKKAKAST</sequence>
<feature type="compositionally biased region" description="Basic and acidic residues" evidence="17">
    <location>
        <begin position="353"/>
        <end position="365"/>
    </location>
</feature>
<keyword evidence="11" id="KW-0573">Peptidoglycan synthesis</keyword>
<evidence type="ECO:0000256" key="14">
    <source>
        <dbReference type="ARBA" id="ARBA00048247"/>
    </source>
</evidence>
<dbReference type="Pfam" id="PF14602">
    <property type="entry name" value="Hexapep_2"/>
    <property type="match status" value="1"/>
</dbReference>
<evidence type="ECO:0000256" key="4">
    <source>
        <dbReference type="ARBA" id="ARBA00007947"/>
    </source>
</evidence>
<evidence type="ECO:0000256" key="1">
    <source>
        <dbReference type="ARBA" id="ARBA00001946"/>
    </source>
</evidence>
<dbReference type="KEGG" id="scor:J3U87_14265"/>
<keyword evidence="5" id="KW-0963">Cytoplasm</keyword>
<dbReference type="Gene3D" id="2.160.10.10">
    <property type="entry name" value="Hexapeptide repeat proteins"/>
    <property type="match status" value="1"/>
</dbReference>
<dbReference type="InterPro" id="IPR001451">
    <property type="entry name" value="Hexapep"/>
</dbReference>
<dbReference type="RefSeq" id="WP_237383717.1">
    <property type="nucleotide sequence ID" value="NZ_CP071793.1"/>
</dbReference>
<proteinExistence type="inferred from homology"/>